<protein>
    <recommendedName>
        <fullName evidence="4">Armadillo segment polarity protein</fullName>
    </recommendedName>
</protein>
<dbReference type="InterPro" id="IPR000225">
    <property type="entry name" value="Armadillo"/>
</dbReference>
<sequence>MARPEYWTQSIAAFQRQQQQNIYAEPYQYTTRISRTRYEALGSHSHVNSYPTHPVHSLEEVKFWQQNQYFGLDSGIQSGSSTHAAPSVYGDDPVRAVFEEMMETEYAASYEFQQHGYTPDQMEDIGNQYFTTRGQRVRAAMFPETMDEGTEIPATQLTEEEPTAVEKLAEPSQLLKHAVSNIVNYQSDAENAVRIIPDLIRWLQDKDEEVVRKTAMFIHELSKKDASRFALMRDAQVVSTLVKAMQNSSHLNPADTSSINDEKMQSLGAAAGTLYNLSAFPEGLSAIFKSYGIPFLIKLLGFPAEQVQKYALVTLHNLIEHQEGAKAEVFRHGGIQAMVPLLRKQSHRLVTVVCDCLKYLTLGNQEAKVIILAANGPYELLQIMKMSTYEKLLYTASSVLKAISVEPHNKKEILRHKGLDILVNCAQMRSFETSRVITNILYILRNLSDMLINDPDFKDSSFDGILELIVPLLDKQDAAGRLHSQVLCAAGILSNLTCNNQSNKMKVIHLDGIPLLLRACQRHPSREEITEPAMCTLRHITSRHPECEQARHLVHNFGGLQIIAGLLNQQNPWTLIKAIVGLIKNVAVERTNRSPLRQLGVVNKMIELLYQAYSFIREASGSGHFSTDVSLDNVRMHDVAEACLSALYELAKDPNNRAIIRSDTRVITVLVPLLAHPIENVVRSAVSVMSELSSDREGCQLIELSGAVPGLTNLLHRQNAHNGSDSIGTYAVNTLYNLGEMEGKSVDYRNGLHIELMDVLAQGGNVMWGSGSEMPADYDYLLSSNDYPHQYHSSGPPSVHGSVYGTNLSVYDPDGMDVSHTPNQQVWEQYASATPINSYDISHSYHGATPLPDSGSWKDSDV</sequence>
<feature type="repeat" description="ARM" evidence="1">
    <location>
        <begin position="464"/>
        <end position="505"/>
    </location>
</feature>
<dbReference type="InterPro" id="IPR011989">
    <property type="entry name" value="ARM-like"/>
</dbReference>
<dbReference type="STRING" id="947166.A0A1D1W2Z8"/>
<feature type="repeat" description="ARM" evidence="1">
    <location>
        <begin position="665"/>
        <end position="707"/>
    </location>
</feature>
<reference evidence="2 3" key="1">
    <citation type="journal article" date="2016" name="Nat. Commun.">
        <title>Extremotolerant tardigrade genome and improved radiotolerance of human cultured cells by tardigrade-unique protein.</title>
        <authorList>
            <person name="Hashimoto T."/>
            <person name="Horikawa D.D."/>
            <person name="Saito Y."/>
            <person name="Kuwahara H."/>
            <person name="Kozuka-Hata H."/>
            <person name="Shin-I T."/>
            <person name="Minakuchi Y."/>
            <person name="Ohishi K."/>
            <person name="Motoyama A."/>
            <person name="Aizu T."/>
            <person name="Enomoto A."/>
            <person name="Kondo K."/>
            <person name="Tanaka S."/>
            <person name="Hara Y."/>
            <person name="Koshikawa S."/>
            <person name="Sagara H."/>
            <person name="Miura T."/>
            <person name="Yokobori S."/>
            <person name="Miyagawa K."/>
            <person name="Suzuki Y."/>
            <person name="Kubo T."/>
            <person name="Oyama M."/>
            <person name="Kohara Y."/>
            <person name="Fujiyama A."/>
            <person name="Arakawa K."/>
            <person name="Katayama T."/>
            <person name="Toyoda A."/>
            <person name="Kunieda T."/>
        </authorList>
    </citation>
    <scope>NUCLEOTIDE SEQUENCE [LARGE SCALE GENOMIC DNA]</scope>
    <source>
        <strain evidence="2 3">YOKOZUNA-1</strain>
    </source>
</reference>
<feature type="repeat" description="ARM" evidence="1">
    <location>
        <begin position="333"/>
        <end position="375"/>
    </location>
</feature>
<feature type="repeat" description="ARM" evidence="1">
    <location>
        <begin position="291"/>
        <end position="333"/>
    </location>
</feature>
<accession>A0A1D1W2Z8</accession>
<dbReference type="SUPFAM" id="SSF48371">
    <property type="entry name" value="ARM repeat"/>
    <property type="match status" value="2"/>
</dbReference>
<dbReference type="InterPro" id="IPR016024">
    <property type="entry name" value="ARM-type_fold"/>
</dbReference>
<keyword evidence="3" id="KW-1185">Reference proteome</keyword>
<dbReference type="OrthoDB" id="195736at2759"/>
<comment type="caution">
    <text evidence="2">The sequence shown here is derived from an EMBL/GenBank/DDBJ whole genome shotgun (WGS) entry which is preliminary data.</text>
</comment>
<dbReference type="AlphaFoldDB" id="A0A1D1W2Z8"/>
<evidence type="ECO:0000256" key="1">
    <source>
        <dbReference type="PROSITE-ProRule" id="PRU00259"/>
    </source>
</evidence>
<dbReference type="EMBL" id="BDGG01000016">
    <property type="protein sequence ID" value="GAV07811.1"/>
    <property type="molecule type" value="Genomic_DNA"/>
</dbReference>
<dbReference type="GO" id="GO:0007155">
    <property type="term" value="P:cell adhesion"/>
    <property type="evidence" value="ECO:0007669"/>
    <property type="project" value="InterPro"/>
</dbReference>
<dbReference type="PRINTS" id="PR01869">
    <property type="entry name" value="BCATNINFAMLY"/>
</dbReference>
<evidence type="ECO:0000313" key="2">
    <source>
        <dbReference type="EMBL" id="GAV07811.1"/>
    </source>
</evidence>
<organism evidence="2 3">
    <name type="scientific">Ramazzottius varieornatus</name>
    <name type="common">Water bear</name>
    <name type="synonym">Tardigrade</name>
    <dbReference type="NCBI Taxonomy" id="947166"/>
    <lineage>
        <taxon>Eukaryota</taxon>
        <taxon>Metazoa</taxon>
        <taxon>Ecdysozoa</taxon>
        <taxon>Tardigrada</taxon>
        <taxon>Eutardigrada</taxon>
        <taxon>Parachela</taxon>
        <taxon>Hypsibioidea</taxon>
        <taxon>Ramazzottiidae</taxon>
        <taxon>Ramazzottius</taxon>
    </lineage>
</organism>
<feature type="repeat" description="ARM" evidence="1">
    <location>
        <begin position="706"/>
        <end position="738"/>
    </location>
</feature>
<dbReference type="SMART" id="SM00185">
    <property type="entry name" value="ARM"/>
    <property type="match status" value="11"/>
</dbReference>
<gene>
    <name evidence="2" type="primary">RvY_17606-1</name>
    <name evidence="2" type="synonym">RvY_17606.1</name>
    <name evidence="2" type="ORF">RvY_17606</name>
</gene>
<dbReference type="GO" id="GO:0045296">
    <property type="term" value="F:cadherin binding"/>
    <property type="evidence" value="ECO:0007669"/>
    <property type="project" value="InterPro"/>
</dbReference>
<evidence type="ECO:0000313" key="3">
    <source>
        <dbReference type="Proteomes" id="UP000186922"/>
    </source>
</evidence>
<dbReference type="PROSITE" id="PS50176">
    <property type="entry name" value="ARM_REPEAT"/>
    <property type="match status" value="5"/>
</dbReference>
<dbReference type="InterPro" id="IPR013284">
    <property type="entry name" value="Beta-catenin"/>
</dbReference>
<dbReference type="PANTHER" id="PTHR45976">
    <property type="entry name" value="ARMADILLO SEGMENT POLARITY PROTEIN"/>
    <property type="match status" value="1"/>
</dbReference>
<name>A0A1D1W2Z8_RAMVA</name>
<proteinExistence type="predicted"/>
<evidence type="ECO:0008006" key="4">
    <source>
        <dbReference type="Google" id="ProtNLM"/>
    </source>
</evidence>
<dbReference type="Gene3D" id="1.25.10.10">
    <property type="entry name" value="Leucine-rich Repeat Variant"/>
    <property type="match status" value="1"/>
</dbReference>
<dbReference type="Proteomes" id="UP000186922">
    <property type="component" value="Unassembled WGS sequence"/>
</dbReference>